<dbReference type="SMART" id="SM00563">
    <property type="entry name" value="PlsC"/>
    <property type="match status" value="1"/>
</dbReference>
<dbReference type="RefSeq" id="WP_142493415.1">
    <property type="nucleotide sequence ID" value="NZ_FXTO01000012.1"/>
</dbReference>
<comment type="pathway">
    <text evidence="2">Phospholipid metabolism; CDP-diacylglycerol biosynthesis; CDP-diacylglycerol from sn-glycerol 3-phosphate: step 1/3.</text>
</comment>
<gene>
    <name evidence="7" type="ORF">SAMN06265173_11230</name>
</gene>
<evidence type="ECO:0000313" key="7">
    <source>
        <dbReference type="EMBL" id="SMO73860.1"/>
    </source>
</evidence>
<dbReference type="InterPro" id="IPR045520">
    <property type="entry name" value="GPAT/DHAPAT_C"/>
</dbReference>
<organism evidence="7 8">
    <name type="scientific">Thalassovita litoralis</name>
    <dbReference type="NCBI Taxonomy" id="1010611"/>
    <lineage>
        <taxon>Bacteria</taxon>
        <taxon>Pseudomonadati</taxon>
        <taxon>Pseudomonadota</taxon>
        <taxon>Alphaproteobacteria</taxon>
        <taxon>Rhodobacterales</taxon>
        <taxon>Roseobacteraceae</taxon>
        <taxon>Thalassovita</taxon>
    </lineage>
</organism>
<evidence type="ECO:0000256" key="2">
    <source>
        <dbReference type="ARBA" id="ARBA00004765"/>
    </source>
</evidence>
<proteinExistence type="predicted"/>
<comment type="catalytic activity">
    <reaction evidence="5">
        <text>sn-glycerol 3-phosphate + an acyl-CoA = a 1-acyl-sn-glycero-3-phosphate + CoA</text>
        <dbReference type="Rhea" id="RHEA:15325"/>
        <dbReference type="ChEBI" id="CHEBI:57287"/>
        <dbReference type="ChEBI" id="CHEBI:57597"/>
        <dbReference type="ChEBI" id="CHEBI:57970"/>
        <dbReference type="ChEBI" id="CHEBI:58342"/>
        <dbReference type="EC" id="2.3.1.15"/>
    </reaction>
</comment>
<evidence type="ECO:0000313" key="8">
    <source>
        <dbReference type="Proteomes" id="UP000316030"/>
    </source>
</evidence>
<accession>A0A521DSL7</accession>
<keyword evidence="8" id="KW-1185">Reference proteome</keyword>
<evidence type="ECO:0000256" key="1">
    <source>
        <dbReference type="ARBA" id="ARBA00004184"/>
    </source>
</evidence>
<evidence type="ECO:0000259" key="6">
    <source>
        <dbReference type="SMART" id="SM00563"/>
    </source>
</evidence>
<evidence type="ECO:0000256" key="3">
    <source>
        <dbReference type="ARBA" id="ARBA00013113"/>
    </source>
</evidence>
<dbReference type="Pfam" id="PF19277">
    <property type="entry name" value="GPAT_C"/>
    <property type="match status" value="1"/>
</dbReference>
<dbReference type="OrthoDB" id="335193at2"/>
<keyword evidence="7" id="KW-0012">Acyltransferase</keyword>
<keyword evidence="7" id="KW-0808">Transferase</keyword>
<name>A0A521DSL7_9RHOB</name>
<dbReference type="EC" id="2.3.1.15" evidence="3"/>
<dbReference type="UniPathway" id="UPA00557">
    <property type="reaction ID" value="UER00612"/>
</dbReference>
<dbReference type="GO" id="GO:0004366">
    <property type="term" value="F:glycerol-3-phosphate O-acyltransferase activity"/>
    <property type="evidence" value="ECO:0007669"/>
    <property type="project" value="UniProtKB-EC"/>
</dbReference>
<dbReference type="AlphaFoldDB" id="A0A521DSL7"/>
<dbReference type="PANTHER" id="PTHR12563:SF17">
    <property type="entry name" value="DIHYDROXYACETONE PHOSPHATE ACYLTRANSFERASE"/>
    <property type="match status" value="1"/>
</dbReference>
<protein>
    <recommendedName>
        <fullName evidence="4">Glycerol-3-phosphate acyltransferase</fullName>
        <ecNumber evidence="3">2.3.1.15</ecNumber>
    </recommendedName>
</protein>
<dbReference type="GO" id="GO:0012505">
    <property type="term" value="C:endomembrane system"/>
    <property type="evidence" value="ECO:0007669"/>
    <property type="project" value="UniProtKB-SubCell"/>
</dbReference>
<sequence>MRTTVEMPLWALLLLIAFAAVTFASHFLFPSVRWFFRKRMERLVARLNTRLARPIEPFKLARRYDMIQRLIYDPDVGRAIAIHAQAMGIPENVAFETARRYAREIVPSFSAWTYFRFGSRIARWLSQTLYDVRVMGEDSLRGLDRNATVVFVINHRSNMDYVLVTYLAARQGAISYAVGEWAHVWPLSRLVRAMGAYFIRRKSADDLYRMILARYIRMATDAGVTQAVFPEGGLSLTGQLGAPKLGILKYILDRGPVPKRDVIFVPVALNYDRVLEDRVLIRATQNGTRRFPARISVILRFVLRKLWLWMSGRHKRFGYAGVSFGKPLVLSDFHGELAQLAAEVMERIAHEVPVLPVPLVATVLLTADGPVPRDTLKARAKALIAGLGDLRTEFPDDTYDAALEDGLQVLTLRGLVQDGSDGIQVTKGQESVLSFYAASIKHLFRDCSK</sequence>
<dbReference type="Proteomes" id="UP000316030">
    <property type="component" value="Unassembled WGS sequence"/>
</dbReference>
<dbReference type="PANTHER" id="PTHR12563">
    <property type="entry name" value="GLYCEROL-3-PHOSPHATE ACYLTRANSFERASE"/>
    <property type="match status" value="1"/>
</dbReference>
<dbReference type="GO" id="GO:0005886">
    <property type="term" value="C:plasma membrane"/>
    <property type="evidence" value="ECO:0007669"/>
    <property type="project" value="TreeGrafter"/>
</dbReference>
<dbReference type="SUPFAM" id="SSF69593">
    <property type="entry name" value="Glycerol-3-phosphate (1)-acyltransferase"/>
    <property type="match status" value="1"/>
</dbReference>
<dbReference type="GO" id="GO:0016024">
    <property type="term" value="P:CDP-diacylglycerol biosynthetic process"/>
    <property type="evidence" value="ECO:0007669"/>
    <property type="project" value="UniProtKB-UniPathway"/>
</dbReference>
<dbReference type="InterPro" id="IPR022284">
    <property type="entry name" value="GPAT/DHAPAT"/>
</dbReference>
<evidence type="ECO:0000256" key="5">
    <source>
        <dbReference type="ARBA" id="ARBA00048427"/>
    </source>
</evidence>
<dbReference type="EMBL" id="FXTO01000012">
    <property type="protein sequence ID" value="SMO73860.1"/>
    <property type="molecule type" value="Genomic_DNA"/>
</dbReference>
<dbReference type="Pfam" id="PF01553">
    <property type="entry name" value="Acyltransferase"/>
    <property type="match status" value="1"/>
</dbReference>
<feature type="domain" description="Phospholipid/glycerol acyltransferase" evidence="6">
    <location>
        <begin position="149"/>
        <end position="272"/>
    </location>
</feature>
<evidence type="ECO:0000256" key="4">
    <source>
        <dbReference type="ARBA" id="ARBA00013432"/>
    </source>
</evidence>
<comment type="subcellular location">
    <subcellularLocation>
        <location evidence="1">Endomembrane system</location>
        <topology evidence="1">Peripheral membrane protein</topology>
    </subcellularLocation>
</comment>
<reference evidence="7 8" key="1">
    <citation type="submission" date="2017-05" db="EMBL/GenBank/DDBJ databases">
        <authorList>
            <person name="Varghese N."/>
            <person name="Submissions S."/>
        </authorList>
    </citation>
    <scope>NUCLEOTIDE SEQUENCE [LARGE SCALE GENOMIC DNA]</scope>
    <source>
        <strain evidence="7 8">DSM 29506</strain>
    </source>
</reference>
<dbReference type="InterPro" id="IPR002123">
    <property type="entry name" value="Plipid/glycerol_acylTrfase"/>
</dbReference>